<organism evidence="1 2">
    <name type="scientific">Brucella pseudogrignonensis</name>
    <dbReference type="NCBI Taxonomy" id="419475"/>
    <lineage>
        <taxon>Bacteria</taxon>
        <taxon>Pseudomonadati</taxon>
        <taxon>Pseudomonadota</taxon>
        <taxon>Alphaproteobacteria</taxon>
        <taxon>Hyphomicrobiales</taxon>
        <taxon>Brucellaceae</taxon>
        <taxon>Brucella/Ochrobactrum group</taxon>
        <taxon>Brucella</taxon>
    </lineage>
</organism>
<protein>
    <submittedName>
        <fullName evidence="1">Uncharacterized protein</fullName>
    </submittedName>
</protein>
<name>A0A256G6D2_9HYPH</name>
<dbReference type="EMBL" id="NNRM01000044">
    <property type="protein sequence ID" value="OYR22598.1"/>
    <property type="molecule type" value="Genomic_DNA"/>
</dbReference>
<dbReference type="RefSeq" id="WP_257737028.1">
    <property type="nucleotide sequence ID" value="NZ_CP015776.1"/>
</dbReference>
<dbReference type="AlphaFoldDB" id="A0A256G6D2"/>
<reference evidence="1 2" key="1">
    <citation type="submission" date="2017-07" db="EMBL/GenBank/DDBJ databases">
        <title>Phylogenetic study on the rhizospheric bacterium Ochrobactrum sp. A44.</title>
        <authorList>
            <person name="Krzyzanowska D.M."/>
            <person name="Ossowicki A."/>
            <person name="Rajewska M."/>
            <person name="Maciag T."/>
            <person name="Kaczynski Z."/>
            <person name="Czerwicka M."/>
            <person name="Jafra S."/>
        </authorList>
    </citation>
    <scope>NUCLEOTIDE SEQUENCE [LARGE SCALE GENOMIC DNA]</scope>
    <source>
        <strain evidence="1 2">CCUG 30717</strain>
    </source>
</reference>
<keyword evidence="2" id="KW-1185">Reference proteome</keyword>
<comment type="caution">
    <text evidence="1">The sequence shown here is derived from an EMBL/GenBank/DDBJ whole genome shotgun (WGS) entry which is preliminary data.</text>
</comment>
<proteinExistence type="predicted"/>
<evidence type="ECO:0000313" key="1">
    <source>
        <dbReference type="EMBL" id="OYR22598.1"/>
    </source>
</evidence>
<sequence length="43" mass="4283">MAGIEIVAALSGAVTGTLATAFVSQSSQSYTTTIFGDVDDGDN</sequence>
<evidence type="ECO:0000313" key="2">
    <source>
        <dbReference type="Proteomes" id="UP000216188"/>
    </source>
</evidence>
<dbReference type="Proteomes" id="UP000216188">
    <property type="component" value="Unassembled WGS sequence"/>
</dbReference>
<gene>
    <name evidence="1" type="ORF">CEV34_4430</name>
</gene>
<accession>A0A256G6D2</accession>